<dbReference type="EMBL" id="CP024422">
    <property type="protein sequence ID" value="ATQ56645.1"/>
    <property type="molecule type" value="Genomic_DNA"/>
</dbReference>
<name>A0A2D2C2A8_9RHOB</name>
<evidence type="ECO:0000313" key="2">
    <source>
        <dbReference type="Proteomes" id="UP000229314"/>
    </source>
</evidence>
<dbReference type="GeneID" id="78898595"/>
<dbReference type="Gene3D" id="1.10.3700.10">
    <property type="entry name" value="AGR C 984p-like"/>
    <property type="match status" value="1"/>
</dbReference>
<sequence>MTYNVQLGSGGYLGWKILERTADRQRAAFEKSTEIQSSRDYFAKNMAKVENVDDLVSDYKLLKVALRAFGLDGDIRNRAFIKKVMEADPDDKKSIVNRLADKRYLDLNQAFKFGSQASSQKVDVQAVSTLYLTRSFEKSIGESHEELELALNAQRELPRLVLSDSSENTKWYSILSSTALRTVFEGAFGLSDSFSQLPVDRQLQEIKNRVERMIGTSDPAALAKAENMEKLIKRYLILSQTDQTSPSSRFSTALTLLGG</sequence>
<keyword evidence="1" id="KW-0966">Cell projection</keyword>
<keyword evidence="1" id="KW-0969">Cilium</keyword>
<dbReference type="SUPFAM" id="SSF158837">
    <property type="entry name" value="AGR C 984p-like"/>
    <property type="match status" value="1"/>
</dbReference>
<gene>
    <name evidence="1" type="ORF">PYTT13_13145</name>
</gene>
<proteinExistence type="predicted"/>
<dbReference type="RefSeq" id="WP_099649417.1">
    <property type="nucleotide sequence ID" value="NZ_CAJGAB010000039.1"/>
</dbReference>
<dbReference type="Pfam" id="PF06748">
    <property type="entry name" value="DUF1217"/>
    <property type="match status" value="1"/>
</dbReference>
<dbReference type="InterPro" id="IPR010626">
    <property type="entry name" value="DUF1217"/>
</dbReference>
<dbReference type="AlphaFoldDB" id="A0A2D2C2A8"/>
<organism evidence="1 2">
    <name type="scientific">Paracoccus yeei</name>
    <dbReference type="NCBI Taxonomy" id="147645"/>
    <lineage>
        <taxon>Bacteria</taxon>
        <taxon>Pseudomonadati</taxon>
        <taxon>Pseudomonadota</taxon>
        <taxon>Alphaproteobacteria</taxon>
        <taxon>Rhodobacterales</taxon>
        <taxon>Paracoccaceae</taxon>
        <taxon>Paracoccus</taxon>
    </lineage>
</organism>
<dbReference type="InterPro" id="IPR023157">
    <property type="entry name" value="AGR-C-984p-like_sf"/>
</dbReference>
<dbReference type="Proteomes" id="UP000229314">
    <property type="component" value="Chromosome"/>
</dbReference>
<protein>
    <submittedName>
        <fullName evidence="1">Flagellar protein</fullName>
    </submittedName>
</protein>
<reference evidence="1 2" key="1">
    <citation type="submission" date="2017-10" db="EMBL/GenBank/DDBJ databases">
        <title>Complete genome sequence of Paracoccus yeei TT13 isolated from human skin.</title>
        <authorList>
            <person name="Lee K."/>
            <person name="Lim J.Y."/>
            <person name="Hwang I."/>
        </authorList>
    </citation>
    <scope>NUCLEOTIDE SEQUENCE [LARGE SCALE GENOMIC DNA]</scope>
    <source>
        <strain evidence="1 2">TT13</strain>
    </source>
</reference>
<evidence type="ECO:0000313" key="1">
    <source>
        <dbReference type="EMBL" id="ATQ56645.1"/>
    </source>
</evidence>
<keyword evidence="1" id="KW-0282">Flagellum</keyword>
<accession>A0A2D2C2A8</accession>